<sequence>MSWLYLYLVVTLCLLHYNKNIGDYAAELNAMNFDEVLKNSPSTFAVVLFFVDFCRPCRNYKPQYEKVARLFNGADAVHPGIISVTKVDCALQINAKLCARFSVHYYPMLLWGLSSKFDSWEPDQVGDVRRIEARHTADALLRWINLQIGTSFSLHDQNIEGGSFLTGTLSSWLRLQFNVIL</sequence>
<dbReference type="Proteomes" id="UP000828941">
    <property type="component" value="Chromosome 7"/>
</dbReference>
<name>A0ACB9NBC9_BAUVA</name>
<reference evidence="1 2" key="1">
    <citation type="journal article" date="2022" name="DNA Res.">
        <title>Chromosomal-level genome assembly of the orchid tree Bauhinia variegata (Leguminosae; Cercidoideae) supports the allotetraploid origin hypothesis of Bauhinia.</title>
        <authorList>
            <person name="Zhong Y."/>
            <person name="Chen Y."/>
            <person name="Zheng D."/>
            <person name="Pang J."/>
            <person name="Liu Y."/>
            <person name="Luo S."/>
            <person name="Meng S."/>
            <person name="Qian L."/>
            <person name="Wei D."/>
            <person name="Dai S."/>
            <person name="Zhou R."/>
        </authorList>
    </citation>
    <scope>NUCLEOTIDE SEQUENCE [LARGE SCALE GENOMIC DNA]</scope>
    <source>
        <strain evidence="1">BV-YZ2020</strain>
    </source>
</reference>
<organism evidence="1 2">
    <name type="scientific">Bauhinia variegata</name>
    <name type="common">Purple orchid tree</name>
    <name type="synonym">Phanera variegata</name>
    <dbReference type="NCBI Taxonomy" id="167791"/>
    <lineage>
        <taxon>Eukaryota</taxon>
        <taxon>Viridiplantae</taxon>
        <taxon>Streptophyta</taxon>
        <taxon>Embryophyta</taxon>
        <taxon>Tracheophyta</taxon>
        <taxon>Spermatophyta</taxon>
        <taxon>Magnoliopsida</taxon>
        <taxon>eudicotyledons</taxon>
        <taxon>Gunneridae</taxon>
        <taxon>Pentapetalae</taxon>
        <taxon>rosids</taxon>
        <taxon>fabids</taxon>
        <taxon>Fabales</taxon>
        <taxon>Fabaceae</taxon>
        <taxon>Cercidoideae</taxon>
        <taxon>Cercideae</taxon>
        <taxon>Bauhiniinae</taxon>
        <taxon>Bauhinia</taxon>
    </lineage>
</organism>
<gene>
    <name evidence="1" type="ORF">L6164_018062</name>
</gene>
<keyword evidence="2" id="KW-1185">Reference proteome</keyword>
<proteinExistence type="predicted"/>
<comment type="caution">
    <text evidence="1">The sequence shown here is derived from an EMBL/GenBank/DDBJ whole genome shotgun (WGS) entry which is preliminary data.</text>
</comment>
<protein>
    <submittedName>
        <fullName evidence="1">Uncharacterized protein</fullName>
    </submittedName>
</protein>
<accession>A0ACB9NBC9</accession>
<evidence type="ECO:0000313" key="1">
    <source>
        <dbReference type="EMBL" id="KAI4333227.1"/>
    </source>
</evidence>
<evidence type="ECO:0000313" key="2">
    <source>
        <dbReference type="Proteomes" id="UP000828941"/>
    </source>
</evidence>
<dbReference type="EMBL" id="CM039432">
    <property type="protein sequence ID" value="KAI4333227.1"/>
    <property type="molecule type" value="Genomic_DNA"/>
</dbReference>